<dbReference type="InterPro" id="IPR001611">
    <property type="entry name" value="Leu-rich_rpt"/>
</dbReference>
<dbReference type="Pfam" id="PF00560">
    <property type="entry name" value="LRR_1"/>
    <property type="match status" value="7"/>
</dbReference>
<keyword evidence="11" id="KW-0325">Glycoprotein</keyword>
<evidence type="ECO:0000256" key="6">
    <source>
        <dbReference type="ARBA" id="ARBA00022729"/>
    </source>
</evidence>
<reference evidence="13 14" key="1">
    <citation type="submission" date="2021-05" db="EMBL/GenBank/DDBJ databases">
        <title>Genome Assembly of Synthetic Allotetraploid Brassica napus Reveals Homoeologous Exchanges between Subgenomes.</title>
        <authorList>
            <person name="Davis J.T."/>
        </authorList>
    </citation>
    <scope>NUCLEOTIDE SEQUENCE [LARGE SCALE GENOMIC DNA]</scope>
    <source>
        <strain evidence="14">cv. Da-Ae</strain>
        <tissue evidence="13">Seedling</tissue>
    </source>
</reference>
<evidence type="ECO:0000256" key="5">
    <source>
        <dbReference type="ARBA" id="ARBA00022692"/>
    </source>
</evidence>
<keyword evidence="14" id="KW-1185">Reference proteome</keyword>
<evidence type="ECO:0000256" key="12">
    <source>
        <dbReference type="SAM" id="SignalP"/>
    </source>
</evidence>
<dbReference type="SMART" id="SM00369">
    <property type="entry name" value="LRR_TYP"/>
    <property type="match status" value="5"/>
</dbReference>
<feature type="signal peptide" evidence="12">
    <location>
        <begin position="1"/>
        <end position="30"/>
    </location>
</feature>
<comment type="caution">
    <text evidence="13">The sequence shown here is derived from an EMBL/GenBank/DDBJ whole genome shotgun (WGS) entry which is preliminary data.</text>
</comment>
<keyword evidence="7" id="KW-0677">Repeat</keyword>
<organism evidence="13 14">
    <name type="scientific">Brassica napus</name>
    <name type="common">Rape</name>
    <dbReference type="NCBI Taxonomy" id="3708"/>
    <lineage>
        <taxon>Eukaryota</taxon>
        <taxon>Viridiplantae</taxon>
        <taxon>Streptophyta</taxon>
        <taxon>Embryophyta</taxon>
        <taxon>Tracheophyta</taxon>
        <taxon>Spermatophyta</taxon>
        <taxon>Magnoliopsida</taxon>
        <taxon>eudicotyledons</taxon>
        <taxon>Gunneridae</taxon>
        <taxon>Pentapetalae</taxon>
        <taxon>rosids</taxon>
        <taxon>malvids</taxon>
        <taxon>Brassicales</taxon>
        <taxon>Brassicaceae</taxon>
        <taxon>Brassiceae</taxon>
        <taxon>Brassica</taxon>
    </lineage>
</organism>
<keyword evidence="10" id="KW-0675">Receptor</keyword>
<comment type="subcellular location">
    <subcellularLocation>
        <location evidence="1">Cell membrane</location>
        <topology evidence="1">Single-pass type I membrane protein</topology>
    </subcellularLocation>
</comment>
<gene>
    <name evidence="13" type="ORF">HID58_059316</name>
</gene>
<dbReference type="EMBL" id="JAGKQM010000014">
    <property type="protein sequence ID" value="KAH0883220.1"/>
    <property type="molecule type" value="Genomic_DNA"/>
</dbReference>
<evidence type="ECO:0000256" key="3">
    <source>
        <dbReference type="ARBA" id="ARBA00022475"/>
    </source>
</evidence>
<dbReference type="Proteomes" id="UP000824890">
    <property type="component" value="Unassembled WGS sequence"/>
</dbReference>
<dbReference type="InterPro" id="IPR046956">
    <property type="entry name" value="RLP23-like"/>
</dbReference>
<evidence type="ECO:0000313" key="14">
    <source>
        <dbReference type="Proteomes" id="UP000824890"/>
    </source>
</evidence>
<dbReference type="InterPro" id="IPR003591">
    <property type="entry name" value="Leu-rich_rpt_typical-subtyp"/>
</dbReference>
<keyword evidence="8" id="KW-1133">Transmembrane helix</keyword>
<evidence type="ECO:0000256" key="7">
    <source>
        <dbReference type="ARBA" id="ARBA00022737"/>
    </source>
</evidence>
<evidence type="ECO:0008006" key="15">
    <source>
        <dbReference type="Google" id="ProtNLM"/>
    </source>
</evidence>
<evidence type="ECO:0000256" key="10">
    <source>
        <dbReference type="ARBA" id="ARBA00023170"/>
    </source>
</evidence>
<comment type="similarity">
    <text evidence="2">Belongs to the RLP family.</text>
</comment>
<sequence length="563" mass="61998">MTTMPETLLRLHFLSLLLLCSCAFLSSSSTIDVDDVVVGLVACRSRQFEAFTQFTNEFDTRWCNHSDYSNGVWCDNSTGAVTKIQLTACLSGTLKPNSSLFGYHQLRHLDLSNNNFISSTLPSKFGNLNRLEVLILSSNGLLGQVPSSINYLSHNLFTGTIPSSIFTMPSLFYLNVNDNHLTGPHEVPNSSTSSLLSYLKSLLDLYLSGNSLLATSLSADSDIPPNLETLDMSDCDLTEINGKIPKWLWSLPRLSMVLLSNNFFNGFQGPRNLLVDSSVQMLDMGFNHFEGEIPLPPLSINTFYARNNTFTGDIPLSFCNRTSLTVLDLSYNNFTGPIPQCLNDFMIVKLRKNNLEGSLPDRFNVEDIGASTYDDLIDLQYKGLSMEQMGILTFYSAIDLSGNKIEGQIPESIGLLKTLIALNLSNNAFTGHIPLSLANVTELESLDLSGNQLSGTIPSGLKSLSFLAHINVSHNQLKGEIPQGTQITGQSKSSFKGNACMTFCFAPPTQQPKEEEEEEEKEEEEVLNWRGVAIGYGPGVLLGLIIAQVIASYKPEWLIKIMC</sequence>
<name>A0ABQ7ZSJ9_BRANA</name>
<feature type="chain" id="PRO_5046737032" description="Leucine-rich repeat-containing N-terminal plant-type domain-containing protein" evidence="12">
    <location>
        <begin position="31"/>
        <end position="563"/>
    </location>
</feature>
<evidence type="ECO:0000313" key="13">
    <source>
        <dbReference type="EMBL" id="KAH0883220.1"/>
    </source>
</evidence>
<evidence type="ECO:0000256" key="11">
    <source>
        <dbReference type="ARBA" id="ARBA00023180"/>
    </source>
</evidence>
<evidence type="ECO:0000256" key="9">
    <source>
        <dbReference type="ARBA" id="ARBA00023136"/>
    </source>
</evidence>
<dbReference type="InterPro" id="IPR032675">
    <property type="entry name" value="LRR_dom_sf"/>
</dbReference>
<evidence type="ECO:0000256" key="8">
    <source>
        <dbReference type="ARBA" id="ARBA00022989"/>
    </source>
</evidence>
<evidence type="ECO:0000256" key="1">
    <source>
        <dbReference type="ARBA" id="ARBA00004251"/>
    </source>
</evidence>
<dbReference type="SUPFAM" id="SSF52058">
    <property type="entry name" value="L domain-like"/>
    <property type="match status" value="2"/>
</dbReference>
<keyword evidence="4" id="KW-0433">Leucine-rich repeat</keyword>
<dbReference type="Gene3D" id="3.80.10.10">
    <property type="entry name" value="Ribonuclease Inhibitor"/>
    <property type="match status" value="2"/>
</dbReference>
<feature type="non-terminal residue" evidence="13">
    <location>
        <position position="563"/>
    </location>
</feature>
<evidence type="ECO:0000256" key="4">
    <source>
        <dbReference type="ARBA" id="ARBA00022614"/>
    </source>
</evidence>
<accession>A0ABQ7ZSJ9</accession>
<keyword evidence="6 12" id="KW-0732">Signal</keyword>
<keyword evidence="3" id="KW-1003">Cell membrane</keyword>
<evidence type="ECO:0000256" key="2">
    <source>
        <dbReference type="ARBA" id="ARBA00009592"/>
    </source>
</evidence>
<protein>
    <recommendedName>
        <fullName evidence="15">Leucine-rich repeat-containing N-terminal plant-type domain-containing protein</fullName>
    </recommendedName>
</protein>
<proteinExistence type="inferred from homology"/>
<dbReference type="PANTHER" id="PTHR48063">
    <property type="entry name" value="LRR RECEPTOR-LIKE KINASE"/>
    <property type="match status" value="1"/>
</dbReference>
<keyword evidence="9" id="KW-0472">Membrane</keyword>
<keyword evidence="5" id="KW-0812">Transmembrane</keyword>